<dbReference type="GO" id="GO:0072686">
    <property type="term" value="C:mitotic spindle"/>
    <property type="evidence" value="ECO:0007669"/>
    <property type="project" value="TreeGrafter"/>
</dbReference>
<evidence type="ECO:0000256" key="1">
    <source>
        <dbReference type="ARBA" id="ARBA00004245"/>
    </source>
</evidence>
<organism evidence="7 8">
    <name type="scientific">Quercus suber</name>
    <name type="common">Cork oak</name>
    <dbReference type="NCBI Taxonomy" id="58331"/>
    <lineage>
        <taxon>Eukaryota</taxon>
        <taxon>Viridiplantae</taxon>
        <taxon>Streptophyta</taxon>
        <taxon>Embryophyta</taxon>
        <taxon>Tracheophyta</taxon>
        <taxon>Spermatophyta</taxon>
        <taxon>Magnoliopsida</taxon>
        <taxon>eudicotyledons</taxon>
        <taxon>Gunneridae</taxon>
        <taxon>Pentapetalae</taxon>
        <taxon>rosids</taxon>
        <taxon>fabids</taxon>
        <taxon>Fagales</taxon>
        <taxon>Fagaceae</taxon>
        <taxon>Quercus</taxon>
    </lineage>
</organism>
<protein>
    <submittedName>
        <fullName evidence="7">Kinesin-like protein kin-ua</fullName>
    </submittedName>
</protein>
<evidence type="ECO:0000313" key="8">
    <source>
        <dbReference type="Proteomes" id="UP000237347"/>
    </source>
</evidence>
<keyword evidence="3" id="KW-0505">Motor protein</keyword>
<dbReference type="PRINTS" id="PR00380">
    <property type="entry name" value="KINESINHEAVY"/>
</dbReference>
<evidence type="ECO:0000256" key="5">
    <source>
        <dbReference type="PROSITE-ProRule" id="PRU00283"/>
    </source>
</evidence>
<evidence type="ECO:0000259" key="6">
    <source>
        <dbReference type="PROSITE" id="PS50067"/>
    </source>
</evidence>
<reference evidence="7 8" key="1">
    <citation type="journal article" date="2018" name="Sci. Data">
        <title>The draft genome sequence of cork oak.</title>
        <authorList>
            <person name="Ramos A.M."/>
            <person name="Usie A."/>
            <person name="Barbosa P."/>
            <person name="Barros P.M."/>
            <person name="Capote T."/>
            <person name="Chaves I."/>
            <person name="Simoes F."/>
            <person name="Abreu I."/>
            <person name="Carrasquinho I."/>
            <person name="Faro C."/>
            <person name="Guimaraes J.B."/>
            <person name="Mendonca D."/>
            <person name="Nobrega F."/>
            <person name="Rodrigues L."/>
            <person name="Saibo N.J.M."/>
            <person name="Varela M.C."/>
            <person name="Egas C."/>
            <person name="Matos J."/>
            <person name="Miguel C.M."/>
            <person name="Oliveira M.M."/>
            <person name="Ricardo C.P."/>
            <person name="Goncalves S."/>
        </authorList>
    </citation>
    <scope>NUCLEOTIDE SEQUENCE [LARGE SCALE GENOMIC DNA]</scope>
    <source>
        <strain evidence="8">cv. HL8</strain>
    </source>
</reference>
<dbReference type="GO" id="GO:0090307">
    <property type="term" value="P:mitotic spindle assembly"/>
    <property type="evidence" value="ECO:0007669"/>
    <property type="project" value="TreeGrafter"/>
</dbReference>
<dbReference type="Gene3D" id="3.40.850.10">
    <property type="entry name" value="Kinesin motor domain"/>
    <property type="match status" value="2"/>
</dbReference>
<dbReference type="EMBL" id="PKMF04000607">
    <property type="protein sequence ID" value="KAK7824317.1"/>
    <property type="molecule type" value="Genomic_DNA"/>
</dbReference>
<comment type="caution">
    <text evidence="5">Lacks conserved residue(s) required for the propagation of feature annotation.</text>
</comment>
<dbReference type="GO" id="GO:0008574">
    <property type="term" value="F:plus-end-directed microtubule motor activity"/>
    <property type="evidence" value="ECO:0007669"/>
    <property type="project" value="TreeGrafter"/>
</dbReference>
<dbReference type="GO" id="GO:0008017">
    <property type="term" value="F:microtubule binding"/>
    <property type="evidence" value="ECO:0007669"/>
    <property type="project" value="InterPro"/>
</dbReference>
<dbReference type="GO" id="GO:0005876">
    <property type="term" value="C:spindle microtubule"/>
    <property type="evidence" value="ECO:0007669"/>
    <property type="project" value="TreeGrafter"/>
</dbReference>
<accession>A0AAW0JCG4</accession>
<gene>
    <name evidence="7" type="primary">KINUA_0</name>
    <name evidence="7" type="ORF">CFP56_034578</name>
</gene>
<keyword evidence="2" id="KW-0963">Cytoplasm</keyword>
<dbReference type="SMART" id="SM00129">
    <property type="entry name" value="KISc"/>
    <property type="match status" value="1"/>
</dbReference>
<dbReference type="AlphaFoldDB" id="A0AAW0JCG4"/>
<feature type="domain" description="Kinesin motor" evidence="6">
    <location>
        <begin position="50"/>
        <end position="104"/>
    </location>
</feature>
<dbReference type="Proteomes" id="UP000237347">
    <property type="component" value="Unassembled WGS sequence"/>
</dbReference>
<evidence type="ECO:0000256" key="4">
    <source>
        <dbReference type="ARBA" id="ARBA00023212"/>
    </source>
</evidence>
<keyword evidence="4" id="KW-0206">Cytoskeleton</keyword>
<dbReference type="SUPFAM" id="SSF52540">
    <property type="entry name" value="P-loop containing nucleoside triphosphate hydrolases"/>
    <property type="match status" value="1"/>
</dbReference>
<comment type="subcellular location">
    <subcellularLocation>
        <location evidence="1">Cytoplasm</location>
        <location evidence="1">Cytoskeleton</location>
    </subcellularLocation>
</comment>
<dbReference type="GO" id="GO:0005524">
    <property type="term" value="F:ATP binding"/>
    <property type="evidence" value="ECO:0007669"/>
    <property type="project" value="InterPro"/>
</dbReference>
<dbReference type="PANTHER" id="PTHR47970:SF30">
    <property type="entry name" value="KINESIN-LIKE PROTEIN"/>
    <property type="match status" value="1"/>
</dbReference>
<sequence>MFQYQGLLLDQQSFVELLRIGEAHRIAANTKLNTESSRSHAILMVHVRRSEGHMLEEAKSINLSLSALGKCINALAENSAHVPIRDSKLTRLLRDSFGGETSFI</sequence>
<dbReference type="PANTHER" id="PTHR47970">
    <property type="entry name" value="KINESIN-LIKE PROTEIN KIF11"/>
    <property type="match status" value="1"/>
</dbReference>
<dbReference type="InterPro" id="IPR027417">
    <property type="entry name" value="P-loop_NTPase"/>
</dbReference>
<evidence type="ECO:0000256" key="2">
    <source>
        <dbReference type="ARBA" id="ARBA00022490"/>
    </source>
</evidence>
<comment type="similarity">
    <text evidence="5">Belongs to the TRAFAC class myosin-kinesin ATPase superfamily. Kinesin family.</text>
</comment>
<dbReference type="GO" id="GO:0007018">
    <property type="term" value="P:microtubule-based movement"/>
    <property type="evidence" value="ECO:0007669"/>
    <property type="project" value="InterPro"/>
</dbReference>
<dbReference type="InterPro" id="IPR036961">
    <property type="entry name" value="Kinesin_motor_dom_sf"/>
</dbReference>
<evidence type="ECO:0000256" key="3">
    <source>
        <dbReference type="ARBA" id="ARBA00023175"/>
    </source>
</evidence>
<dbReference type="PROSITE" id="PS50067">
    <property type="entry name" value="KINESIN_MOTOR_2"/>
    <property type="match status" value="1"/>
</dbReference>
<name>A0AAW0JCG4_QUESU</name>
<dbReference type="InterPro" id="IPR001752">
    <property type="entry name" value="Kinesin_motor_dom"/>
</dbReference>
<dbReference type="Pfam" id="PF00225">
    <property type="entry name" value="Kinesin"/>
    <property type="match status" value="1"/>
</dbReference>
<keyword evidence="8" id="KW-1185">Reference proteome</keyword>
<evidence type="ECO:0000313" key="7">
    <source>
        <dbReference type="EMBL" id="KAK7824317.1"/>
    </source>
</evidence>
<dbReference type="InterPro" id="IPR047149">
    <property type="entry name" value="KIF11-like"/>
</dbReference>
<dbReference type="GO" id="GO:0051231">
    <property type="term" value="P:spindle elongation"/>
    <property type="evidence" value="ECO:0007669"/>
    <property type="project" value="TreeGrafter"/>
</dbReference>
<proteinExistence type="inferred from homology"/>
<comment type="caution">
    <text evidence="7">The sequence shown here is derived from an EMBL/GenBank/DDBJ whole genome shotgun (WGS) entry which is preliminary data.</text>
</comment>